<name>H8WW52_CANO9</name>
<dbReference type="RefSeq" id="XP_003866116.1">
    <property type="nucleotide sequence ID" value="XM_003866068.1"/>
</dbReference>
<evidence type="ECO:0000313" key="2">
    <source>
        <dbReference type="Proteomes" id="UP000005018"/>
    </source>
</evidence>
<evidence type="ECO:0000313" key="1">
    <source>
        <dbReference type="EMBL" id="CCG20676.1"/>
    </source>
</evidence>
<protein>
    <submittedName>
        <fullName evidence="1">Uncharacterized protein</fullName>
    </submittedName>
</protein>
<dbReference type="KEGG" id="cot:CORT_0A02860"/>
<sequence>MMLRYYNIPRLRQLRPRYSFKIWYNFMITRTISTQHKIFDEGMIQEVQSQPVHDAIREHYHHQEQFRKSSISNYNFPSYEAIDPPMTPPIDFHKIVNANKYKVPQIGSFVEFQKGNQMKVGVVIHNVMTRFDERFNHVLVLTNDNEILPVKPINIKFHLYKLISDVFVEYEKILHERHNQSQLDRQKLVSLVNRFSTDTAQCKRQISSSIDRVFSQSSEDKIRPISLLDIIDAMELKESDVARITSSLYNQLVLLYAIHANLVDSCQWVVPNYVGDTSSNVFLWEHSNNYHSSSQYFANTQNVWLQIYRFTQQMSSVERIAETNSFIQKLKRLPKEEMNAYLNVFEGRHFRDILMVMKFAVVYPHSAIITELGKLDVFDNPPTASQIYRLLVELKIYDESTSVSDIYLSSGLFGTPKQLSVTQVDQLNPKAPASFNIKDNFKHLRTNRSYYQDHVIYGLIDDEKDDVASFGISIESLNSRKHLINIHIPDLITYISPDSNAFKSIFQNRTITETLSHLHDNQEWDSLYSEKMIRDRKFHNYSIFNEREEIWGDVIDMERGVNIKRRSISKATCLTISFEFNSYETNPFEAFDGKVSVSFDSVANVNIKNVNKKVLQDCLTGQLEPSFFKMLRRKQRPETDTHGQENILSKTDIHNINYIGGILKTFQKVRELEGAAIPSKELSLFKNTSLKTTQIETKDGLKADIVKPDSLSTTPQADFMHKEARIFSGCLASMICYQNQIPLLMRSQDLNSYEFENDSVLVQHENIMIPVYESQKYAHSIMAKDELGYISSNAKIISNNYLAPKHTTADNERNVPLGLSMGYAEIFDIFRSGEALFNQFQLLSYVQNDYQRTILKKHSYLEFVEKFNHLKSRGYNLNGPFPEYKLNSLINSSNANDLRTVWQYRMYKFWILNWLHQKQLDNTLPEDSKYEGIATHIEQFGSHRICKAYCSQLGIEVDVLGPLDQDIKIGTTLVCVGILYLDPISGFCMLDGRGDIRI</sequence>
<dbReference type="GeneID" id="14537009"/>
<dbReference type="HOGENOM" id="CLU_310497_0_0_1"/>
<reference evidence="1 2" key="1">
    <citation type="journal article" date="2012" name="PLoS ONE">
        <title>Sequence and analysis of the genome of the pathogenic yeast Candida orthopsilosis.</title>
        <authorList>
            <person name="Riccombeni A."/>
            <person name="Vidanes G."/>
            <person name="Proux-Wera E."/>
            <person name="Wolfe K.H."/>
            <person name="Butler G."/>
        </authorList>
    </citation>
    <scope>NUCLEOTIDE SEQUENCE [LARGE SCALE GENOMIC DNA]</scope>
    <source>
        <strain evidence="1 2">Co 90-125</strain>
    </source>
</reference>
<accession>H8WW52</accession>
<dbReference type="OrthoDB" id="1865897at2759"/>
<gene>
    <name evidence="1" type="ORF">CORT_0A02860</name>
</gene>
<keyword evidence="2" id="KW-1185">Reference proteome</keyword>
<dbReference type="eggNOG" id="ENOG502SP70">
    <property type="taxonomic scope" value="Eukaryota"/>
</dbReference>
<dbReference type="EMBL" id="HE681719">
    <property type="protein sequence ID" value="CCG20676.1"/>
    <property type="molecule type" value="Genomic_DNA"/>
</dbReference>
<proteinExistence type="predicted"/>
<organism evidence="1 2">
    <name type="scientific">Candida orthopsilosis (strain 90-125)</name>
    <name type="common">Yeast</name>
    <dbReference type="NCBI Taxonomy" id="1136231"/>
    <lineage>
        <taxon>Eukaryota</taxon>
        <taxon>Fungi</taxon>
        <taxon>Dikarya</taxon>
        <taxon>Ascomycota</taxon>
        <taxon>Saccharomycotina</taxon>
        <taxon>Pichiomycetes</taxon>
        <taxon>Debaryomycetaceae</taxon>
        <taxon>Candida/Lodderomyces clade</taxon>
        <taxon>Candida</taxon>
    </lineage>
</organism>
<dbReference type="AlphaFoldDB" id="H8WW52"/>
<dbReference type="Proteomes" id="UP000005018">
    <property type="component" value="Chromosome 1"/>
</dbReference>